<evidence type="ECO:0000313" key="1">
    <source>
        <dbReference type="EMBL" id="BAP85975.1"/>
    </source>
</evidence>
<gene>
    <name evidence="1" type="ORF">LOOC260_114390</name>
</gene>
<organism evidence="1 2">
    <name type="scientific">Paucilactobacillus hokkaidonensis JCM 18461</name>
    <dbReference type="NCBI Taxonomy" id="1291742"/>
    <lineage>
        <taxon>Bacteria</taxon>
        <taxon>Bacillati</taxon>
        <taxon>Bacillota</taxon>
        <taxon>Bacilli</taxon>
        <taxon>Lactobacillales</taxon>
        <taxon>Lactobacillaceae</taxon>
        <taxon>Paucilactobacillus</taxon>
    </lineage>
</organism>
<dbReference type="KEGG" id="lho:LOOC260_114390"/>
<proteinExistence type="predicted"/>
<evidence type="ECO:0000313" key="2">
    <source>
        <dbReference type="Proteomes" id="UP000031620"/>
    </source>
</evidence>
<protein>
    <submittedName>
        <fullName evidence="1">Uncharacterized protein</fullName>
    </submittedName>
</protein>
<dbReference type="EMBL" id="AP014680">
    <property type="protein sequence ID" value="BAP85975.1"/>
    <property type="molecule type" value="Genomic_DNA"/>
</dbReference>
<dbReference type="Proteomes" id="UP000031620">
    <property type="component" value="Chromosome"/>
</dbReference>
<sequence length="63" mass="7307">MKIQVINELNNDPVLIIFDNAKTKTNKFSIAKDQLLGDTNLIAEQLRECARELVNYRTEKSER</sequence>
<accession>A0A0A1GVF6</accession>
<dbReference type="AlphaFoldDB" id="A0A0A1GVF6"/>
<dbReference type="HOGENOM" id="CLU_2880218_0_0_9"/>
<name>A0A0A1GVF6_9LACO</name>
<dbReference type="STRING" id="1291742.LOOC260_114390"/>
<dbReference type="RefSeq" id="WP_041093972.1">
    <property type="nucleotide sequence ID" value="NZ_AP014680.1"/>
</dbReference>
<reference evidence="1 2" key="1">
    <citation type="submission" date="2014-11" db="EMBL/GenBank/DDBJ databases">
        <title>Complete genome sequence and analysis of Lactobacillus hokkaidonensis LOOC260T.</title>
        <authorList>
            <person name="Tanizawa Y."/>
            <person name="Tohno M."/>
            <person name="Kaminuma E."/>
            <person name="Nakamura Y."/>
            <person name="Arita M."/>
        </authorList>
    </citation>
    <scope>NUCLEOTIDE SEQUENCE [LARGE SCALE GENOMIC DNA]</scope>
    <source>
        <strain evidence="1 2">LOOC260</strain>
    </source>
</reference>